<dbReference type="Gene3D" id="1.20.5.500">
    <property type="entry name" value="Single helix bin"/>
    <property type="match status" value="1"/>
</dbReference>
<feature type="domain" description="IF rod" evidence="5">
    <location>
        <begin position="1"/>
        <end position="105"/>
    </location>
</feature>
<evidence type="ECO:0000313" key="7">
    <source>
        <dbReference type="Proteomes" id="UP000545329"/>
    </source>
</evidence>
<dbReference type="OrthoDB" id="2441647at2759"/>
<organism evidence="6 7">
    <name type="scientific">Erpornis zantholeuca</name>
    <dbReference type="NCBI Taxonomy" id="1112836"/>
    <lineage>
        <taxon>Eukaryota</taxon>
        <taxon>Metazoa</taxon>
        <taxon>Chordata</taxon>
        <taxon>Craniata</taxon>
        <taxon>Vertebrata</taxon>
        <taxon>Euteleostomi</taxon>
        <taxon>Archelosauria</taxon>
        <taxon>Archosauria</taxon>
        <taxon>Dinosauria</taxon>
        <taxon>Saurischia</taxon>
        <taxon>Theropoda</taxon>
        <taxon>Coelurosauria</taxon>
        <taxon>Aves</taxon>
        <taxon>Neognathae</taxon>
        <taxon>Neoaves</taxon>
        <taxon>Telluraves</taxon>
        <taxon>Australaves</taxon>
        <taxon>Passeriformes</taxon>
        <taxon>Sylvioidea</taxon>
        <taxon>Timaliidae</taxon>
        <taxon>Erpornis</taxon>
    </lineage>
</organism>
<dbReference type="PANTHER" id="PTHR23239">
    <property type="entry name" value="INTERMEDIATE FILAMENT"/>
    <property type="match status" value="1"/>
</dbReference>
<proteinExistence type="predicted"/>
<dbReference type="InterPro" id="IPR039008">
    <property type="entry name" value="IF_rod_dom"/>
</dbReference>
<dbReference type="GO" id="GO:0045104">
    <property type="term" value="P:intermediate filament cytoskeleton organization"/>
    <property type="evidence" value="ECO:0007669"/>
    <property type="project" value="TreeGrafter"/>
</dbReference>
<evidence type="ECO:0000313" key="6">
    <source>
        <dbReference type="EMBL" id="NXS82709.1"/>
    </source>
</evidence>
<dbReference type="PANTHER" id="PTHR23239:SF349">
    <property type="entry name" value="KERATIN, TYPE I CYTOSKELETAL 18"/>
    <property type="match status" value="1"/>
</dbReference>
<protein>
    <submittedName>
        <fullName evidence="6">K1C18 protein</fullName>
    </submittedName>
</protein>
<gene>
    <name evidence="6" type="primary">Krt18</name>
    <name evidence="6" type="ORF">ERPZAN_R14682</name>
</gene>
<keyword evidence="3" id="KW-0403">Intermediate filament</keyword>
<keyword evidence="1" id="KW-0597">Phosphoprotein</keyword>
<feature type="non-terminal residue" evidence="6">
    <location>
        <position position="105"/>
    </location>
</feature>
<dbReference type="GO" id="GO:0005198">
    <property type="term" value="F:structural molecule activity"/>
    <property type="evidence" value="ECO:0007669"/>
    <property type="project" value="InterPro"/>
</dbReference>
<evidence type="ECO:0000259" key="5">
    <source>
        <dbReference type="PROSITE" id="PS51842"/>
    </source>
</evidence>
<keyword evidence="7" id="KW-1185">Reference proteome</keyword>
<dbReference type="Proteomes" id="UP000545329">
    <property type="component" value="Unassembled WGS sequence"/>
</dbReference>
<evidence type="ECO:0000256" key="4">
    <source>
        <dbReference type="ARBA" id="ARBA00023054"/>
    </source>
</evidence>
<comment type="caution">
    <text evidence="6">The sequence shown here is derived from an EMBL/GenBank/DDBJ whole genome shotgun (WGS) entry which is preliminary data.</text>
</comment>
<dbReference type="InterPro" id="IPR002957">
    <property type="entry name" value="Keratin_I"/>
</dbReference>
<feature type="non-terminal residue" evidence="6">
    <location>
        <position position="1"/>
    </location>
</feature>
<name>A0A7L2XM07_9PASS</name>
<reference evidence="6 7" key="1">
    <citation type="submission" date="2019-09" db="EMBL/GenBank/DDBJ databases">
        <title>Bird 10,000 Genomes (B10K) Project - Family phase.</title>
        <authorList>
            <person name="Zhang G."/>
        </authorList>
    </citation>
    <scope>NUCLEOTIDE SEQUENCE [LARGE SCALE GENOMIC DNA]</scope>
    <source>
        <strain evidence="6">B10K-DU-002-58</strain>
        <tissue evidence="6">Muscle</tissue>
    </source>
</reference>
<keyword evidence="4" id="KW-0175">Coiled coil</keyword>
<evidence type="ECO:0000256" key="1">
    <source>
        <dbReference type="ARBA" id="ARBA00022553"/>
    </source>
</evidence>
<dbReference type="EMBL" id="VZTN01016018">
    <property type="protein sequence ID" value="NXS82709.1"/>
    <property type="molecule type" value="Genomic_DNA"/>
</dbReference>
<dbReference type="GO" id="GO:0045095">
    <property type="term" value="C:keratin filament"/>
    <property type="evidence" value="ECO:0007669"/>
    <property type="project" value="TreeGrafter"/>
</dbReference>
<dbReference type="AlphaFoldDB" id="A0A7L2XM07"/>
<dbReference type="PROSITE" id="PS51842">
    <property type="entry name" value="IF_ROD_2"/>
    <property type="match status" value="1"/>
</dbReference>
<sequence length="105" mass="11585">MTRLQLEGDIEALREELILLRKDHDQVGPGGLGGLGGPWDTELTPPCPQEVQELRAQVSQSALTVEVDAPRSQDLGKVLGELRAQYDALAQKNLEDLEKQWGQQV</sequence>
<dbReference type="Pfam" id="PF00038">
    <property type="entry name" value="Filament"/>
    <property type="match status" value="1"/>
</dbReference>
<keyword evidence="2" id="KW-0416">Keratin</keyword>
<evidence type="ECO:0000256" key="2">
    <source>
        <dbReference type="ARBA" id="ARBA00022744"/>
    </source>
</evidence>
<accession>A0A7L2XM07</accession>
<evidence type="ECO:0000256" key="3">
    <source>
        <dbReference type="ARBA" id="ARBA00022754"/>
    </source>
</evidence>